<reference evidence="6 7" key="1">
    <citation type="submission" date="2013-02" db="EMBL/GenBank/DDBJ databases">
        <title>The complete genome sequence of Corynebacterium vitaeruminis DSM 20294.</title>
        <authorList>
            <person name="Ruckert C."/>
            <person name="Albersmeier A."/>
            <person name="Kalinowski J."/>
        </authorList>
    </citation>
    <scope>NUCLEOTIDE SEQUENCE [LARGE SCALE GENOMIC DNA]</scope>
    <source>
        <strain evidence="7">ATCC 10234</strain>
    </source>
</reference>
<dbReference type="InterPro" id="IPR006311">
    <property type="entry name" value="TAT_signal"/>
</dbReference>
<dbReference type="PROSITE" id="PS51318">
    <property type="entry name" value="TAT"/>
    <property type="match status" value="1"/>
</dbReference>
<dbReference type="RefSeq" id="WP_025253903.1">
    <property type="nucleotide sequence ID" value="NZ_CP004353.1"/>
</dbReference>
<dbReference type="Pfam" id="PF07732">
    <property type="entry name" value="Cu-oxidase_3"/>
    <property type="match status" value="1"/>
</dbReference>
<dbReference type="STRING" id="1224164.B843_12775"/>
<evidence type="ECO:0000259" key="3">
    <source>
        <dbReference type="Pfam" id="PF00394"/>
    </source>
</evidence>
<accession>W5Y3W3</accession>
<feature type="domain" description="Plastocyanin-like" evidence="5">
    <location>
        <begin position="64"/>
        <end position="170"/>
    </location>
</feature>
<dbReference type="KEGG" id="cvt:B843_12775"/>
<dbReference type="Gene3D" id="2.60.40.420">
    <property type="entry name" value="Cupredoxins - blue copper proteins"/>
    <property type="match status" value="3"/>
</dbReference>
<dbReference type="SUPFAM" id="SSF49503">
    <property type="entry name" value="Cupredoxins"/>
    <property type="match status" value="3"/>
</dbReference>
<evidence type="ECO:0000313" key="6">
    <source>
        <dbReference type="EMBL" id="AHI23931.1"/>
    </source>
</evidence>
<name>W5Y3W3_9CORY</name>
<dbReference type="eggNOG" id="COG2132">
    <property type="taxonomic scope" value="Bacteria"/>
</dbReference>
<dbReference type="HOGENOM" id="CLU_009100_6_0_11"/>
<dbReference type="PATRIC" id="fig|1224164.3.peg.2579"/>
<sequence length="512" mass="53983">MNVTRRQFLLGGLGIAGGVTLAACGGQTGGSSSSPSVTKAFPTPSVLPDPAVHKKLVAKQRSIDLGGIEASTWGYESQDGNPTIEVTAGDILQVDIDNQLPESTSIHWHGLAVPMASDGVPGITQDPIEPGEAFTYSFQVPHSGTYFYHSHSGIQLDRGLHAPLIVRDPSDPGDYDVEWTIFLDDWLDGIDGHTPDEQLAMFDSMSGTSGASMEGMDHSMHNMAATTESASTPSAGAASAAMAGMHAGPGDPALGGDAGDLAYPHYLLNERIPAACRTFEAKVGQKARLRFINAGADTIFKVALGGHSMTVIATDGYPVVPKQVDSFYLGMGERADVEVTLADGVFPLTALAAGKDGRAFALVRTASGEAPSPEASFVQLEAPAAFLTDLVAADSARLASGEPDVRLDVELTGQMMPYKWGMSIDGDTLATVNSGQRVLMTMRNTTAMAHPMHIHGHTWSLPDNGGLRKDTILILPGQSVNAELIANNPGDWVFHCHNGYHMATGMMAQLNY</sequence>
<dbReference type="GO" id="GO:0016491">
    <property type="term" value="F:oxidoreductase activity"/>
    <property type="evidence" value="ECO:0007669"/>
    <property type="project" value="UniProtKB-KW"/>
</dbReference>
<protein>
    <recommendedName>
        <fullName evidence="8">Multicopper oxidase</fullName>
    </recommendedName>
</protein>
<dbReference type="CDD" id="cd13870">
    <property type="entry name" value="CuRO_2_CopA_like_1"/>
    <property type="match status" value="1"/>
</dbReference>
<dbReference type="InterPro" id="IPR008972">
    <property type="entry name" value="Cupredoxin"/>
</dbReference>
<dbReference type="Proteomes" id="UP000019222">
    <property type="component" value="Chromosome"/>
</dbReference>
<keyword evidence="1" id="KW-0479">Metal-binding</keyword>
<evidence type="ECO:0000259" key="5">
    <source>
        <dbReference type="Pfam" id="PF07732"/>
    </source>
</evidence>
<feature type="domain" description="Plastocyanin-like" evidence="4">
    <location>
        <begin position="410"/>
        <end position="510"/>
    </location>
</feature>
<dbReference type="EMBL" id="CP004353">
    <property type="protein sequence ID" value="AHI23931.1"/>
    <property type="molecule type" value="Genomic_DNA"/>
</dbReference>
<dbReference type="InterPro" id="IPR002355">
    <property type="entry name" value="Cu_oxidase_Cu_BS"/>
</dbReference>
<evidence type="ECO:0000256" key="1">
    <source>
        <dbReference type="ARBA" id="ARBA00022723"/>
    </source>
</evidence>
<dbReference type="PANTHER" id="PTHR11709">
    <property type="entry name" value="MULTI-COPPER OXIDASE"/>
    <property type="match status" value="1"/>
</dbReference>
<dbReference type="InterPro" id="IPR011707">
    <property type="entry name" value="Cu-oxidase-like_N"/>
</dbReference>
<dbReference type="PROSITE" id="PS00080">
    <property type="entry name" value="MULTICOPPER_OXIDASE2"/>
    <property type="match status" value="1"/>
</dbReference>
<keyword evidence="7" id="KW-1185">Reference proteome</keyword>
<dbReference type="CDD" id="cd13861">
    <property type="entry name" value="CuRO_1_CumA_like"/>
    <property type="match status" value="1"/>
</dbReference>
<evidence type="ECO:0000256" key="2">
    <source>
        <dbReference type="ARBA" id="ARBA00023002"/>
    </source>
</evidence>
<dbReference type="InterPro" id="IPR001117">
    <property type="entry name" value="Cu-oxidase_2nd"/>
</dbReference>
<proteinExistence type="predicted"/>
<dbReference type="InterPro" id="IPR011706">
    <property type="entry name" value="Cu-oxidase_C"/>
</dbReference>
<dbReference type="GO" id="GO:0005507">
    <property type="term" value="F:copper ion binding"/>
    <property type="evidence" value="ECO:0007669"/>
    <property type="project" value="InterPro"/>
</dbReference>
<dbReference type="Pfam" id="PF07731">
    <property type="entry name" value="Cu-oxidase_2"/>
    <property type="match status" value="1"/>
</dbReference>
<dbReference type="PROSITE" id="PS00079">
    <property type="entry name" value="MULTICOPPER_OXIDASE1"/>
    <property type="match status" value="2"/>
</dbReference>
<evidence type="ECO:0000313" key="7">
    <source>
        <dbReference type="Proteomes" id="UP000019222"/>
    </source>
</evidence>
<feature type="domain" description="Plastocyanin-like" evidence="3">
    <location>
        <begin position="266"/>
        <end position="351"/>
    </location>
</feature>
<dbReference type="AlphaFoldDB" id="W5Y3W3"/>
<gene>
    <name evidence="6" type="ORF">B843_12775</name>
</gene>
<dbReference type="InterPro" id="IPR045087">
    <property type="entry name" value="Cu-oxidase_fam"/>
</dbReference>
<dbReference type="PROSITE" id="PS51257">
    <property type="entry name" value="PROKAR_LIPOPROTEIN"/>
    <property type="match status" value="1"/>
</dbReference>
<dbReference type="CDD" id="cd13896">
    <property type="entry name" value="CuRO_3_CopA"/>
    <property type="match status" value="1"/>
</dbReference>
<dbReference type="PANTHER" id="PTHR11709:SF511">
    <property type="entry name" value="LACCASE"/>
    <property type="match status" value="1"/>
</dbReference>
<dbReference type="Pfam" id="PF00394">
    <property type="entry name" value="Cu-oxidase"/>
    <property type="match status" value="1"/>
</dbReference>
<evidence type="ECO:0000259" key="4">
    <source>
        <dbReference type="Pfam" id="PF07731"/>
    </source>
</evidence>
<keyword evidence="2" id="KW-0560">Oxidoreductase</keyword>
<dbReference type="InterPro" id="IPR034279">
    <property type="entry name" value="CuRO_3_CopA"/>
</dbReference>
<dbReference type="InterPro" id="IPR033138">
    <property type="entry name" value="Cu_oxidase_CS"/>
</dbReference>
<organism evidence="6 7">
    <name type="scientific">Corynebacterium vitaeruminis DSM 20294</name>
    <dbReference type="NCBI Taxonomy" id="1224164"/>
    <lineage>
        <taxon>Bacteria</taxon>
        <taxon>Bacillati</taxon>
        <taxon>Actinomycetota</taxon>
        <taxon>Actinomycetes</taxon>
        <taxon>Mycobacteriales</taxon>
        <taxon>Corynebacteriaceae</taxon>
        <taxon>Corynebacterium</taxon>
    </lineage>
</organism>
<evidence type="ECO:0008006" key="8">
    <source>
        <dbReference type="Google" id="ProtNLM"/>
    </source>
</evidence>